<dbReference type="OrthoDB" id="9813998at2"/>
<dbReference type="STRING" id="435880.SAMN04487988_101542"/>
<reference evidence="3" key="1">
    <citation type="submission" date="2016-10" db="EMBL/GenBank/DDBJ databases">
        <authorList>
            <person name="Varghese N."/>
            <person name="Submissions S."/>
        </authorList>
    </citation>
    <scope>NUCLEOTIDE SEQUENCE [LARGE SCALE GENOMIC DNA]</scope>
    <source>
        <strain evidence="3">DSM 19315</strain>
    </source>
</reference>
<dbReference type="EMBL" id="FOPC01000001">
    <property type="protein sequence ID" value="SFG13904.1"/>
    <property type="molecule type" value="Genomic_DNA"/>
</dbReference>
<evidence type="ECO:0000313" key="3">
    <source>
        <dbReference type="Proteomes" id="UP000199642"/>
    </source>
</evidence>
<dbReference type="Proteomes" id="UP000199642">
    <property type="component" value="Unassembled WGS sequence"/>
</dbReference>
<feature type="transmembrane region" description="Helical" evidence="1">
    <location>
        <begin position="35"/>
        <end position="54"/>
    </location>
</feature>
<feature type="transmembrane region" description="Helical" evidence="1">
    <location>
        <begin position="95"/>
        <end position="120"/>
    </location>
</feature>
<gene>
    <name evidence="2" type="ORF">SAMN04487988_101542</name>
</gene>
<evidence type="ECO:0008006" key="4">
    <source>
        <dbReference type="Google" id="ProtNLM"/>
    </source>
</evidence>
<dbReference type="AlphaFoldDB" id="A0A1I2PCV3"/>
<keyword evidence="1" id="KW-0472">Membrane</keyword>
<name>A0A1I2PCV3_9BACT</name>
<evidence type="ECO:0000256" key="1">
    <source>
        <dbReference type="SAM" id="Phobius"/>
    </source>
</evidence>
<protein>
    <recommendedName>
        <fullName evidence="4">DUF2784 domain-containing protein</fullName>
    </recommendedName>
</protein>
<organism evidence="2 3">
    <name type="scientific">Algoriphagus hitonicola</name>
    <dbReference type="NCBI Taxonomy" id="435880"/>
    <lineage>
        <taxon>Bacteria</taxon>
        <taxon>Pseudomonadati</taxon>
        <taxon>Bacteroidota</taxon>
        <taxon>Cytophagia</taxon>
        <taxon>Cytophagales</taxon>
        <taxon>Cyclobacteriaceae</taxon>
        <taxon>Algoriphagus</taxon>
    </lineage>
</organism>
<keyword evidence="3" id="KW-1185">Reference proteome</keyword>
<accession>A0A1I2PCV3</accession>
<sequence>MSEPMLHSLNILFFVFHGVLILFNLFGWLVERFRFWNLITLSATAGSWFILGIWKGWGYCPCTDWHWEVREQLGLPIETNSYIDFLLRQLLGLELPIQVVDGGTLIIFLICFVASIWVNFKKINLIKKE</sequence>
<dbReference type="InterPro" id="IPR021218">
    <property type="entry name" value="DUF2784"/>
</dbReference>
<proteinExistence type="predicted"/>
<feature type="transmembrane region" description="Helical" evidence="1">
    <location>
        <begin position="6"/>
        <end position="28"/>
    </location>
</feature>
<evidence type="ECO:0000313" key="2">
    <source>
        <dbReference type="EMBL" id="SFG13904.1"/>
    </source>
</evidence>
<keyword evidence="1" id="KW-0812">Transmembrane</keyword>
<keyword evidence="1" id="KW-1133">Transmembrane helix</keyword>
<dbReference type="Pfam" id="PF10861">
    <property type="entry name" value="DUF2784"/>
    <property type="match status" value="1"/>
</dbReference>